<feature type="non-terminal residue" evidence="2">
    <location>
        <position position="377"/>
    </location>
</feature>
<accession>A0A5J4PRG9</accession>
<dbReference type="InterPro" id="IPR007421">
    <property type="entry name" value="Schlafen_AlbA_2_dom"/>
</dbReference>
<feature type="domain" description="Schlafen AlbA-2" evidence="1">
    <location>
        <begin position="1"/>
        <end position="108"/>
    </location>
</feature>
<sequence length="377" mass="42011">FKKQADDAYKMGTEMVAFCNSQGGLLIIGVDDKTGAIIGLTFKEIQQTNALLVNAASENVKPAIVISTQTVDIDGQNVIVVTIPQGKDKPYKDNKGIIWVKNGSDKRKVFSNTELRVMMQNCGNLAADKDSVEGSSYKDISLSILKNFLYERYTAECISAGITNTLLQTTEIDTIVNAIDVNFTIGQLLQNISLMDEKGQLTLSGLLLLGNSIQRYRPVFTVKCISFVGNSMATSEFRDKMPDREIEGNLLHQYNAAISFVTRNLKSVQVEENFNSIARLEIPLDVFVEILTNALIHRDYYQNSPIRLFIFDNRIEICSPGILPDSVTEDSIKKGISKPRNQLLFDNAKYLLPYTGIGSGIIRAMKSYNHITFENSY</sequence>
<dbReference type="InterPro" id="IPR038475">
    <property type="entry name" value="RecG_C_sf"/>
</dbReference>
<dbReference type="Pfam" id="PF04326">
    <property type="entry name" value="SLFN_AlbA_2"/>
    <property type="match status" value="1"/>
</dbReference>
<dbReference type="EMBL" id="SNRY01006917">
    <property type="protein sequence ID" value="KAA6311481.1"/>
    <property type="molecule type" value="Genomic_DNA"/>
</dbReference>
<dbReference type="PANTHER" id="PTHR30595:SF6">
    <property type="entry name" value="SCHLAFEN ALBA-2 DOMAIN-CONTAINING PROTEIN"/>
    <property type="match status" value="1"/>
</dbReference>
<dbReference type="Pfam" id="PF13749">
    <property type="entry name" value="HATPase_c_4"/>
    <property type="match status" value="1"/>
</dbReference>
<protein>
    <recommendedName>
        <fullName evidence="1">Schlafen AlbA-2 domain-containing protein</fullName>
    </recommendedName>
</protein>
<dbReference type="InterPro" id="IPR038461">
    <property type="entry name" value="Schlafen_AlbA_2_dom_sf"/>
</dbReference>
<feature type="non-terminal residue" evidence="2">
    <location>
        <position position="1"/>
    </location>
</feature>
<organism evidence="2">
    <name type="scientific">termite gut metagenome</name>
    <dbReference type="NCBI Taxonomy" id="433724"/>
    <lineage>
        <taxon>unclassified sequences</taxon>
        <taxon>metagenomes</taxon>
        <taxon>organismal metagenomes</taxon>
    </lineage>
</organism>
<dbReference type="AlphaFoldDB" id="A0A5J4PRG9"/>
<evidence type="ECO:0000313" key="2">
    <source>
        <dbReference type="EMBL" id="KAA6311481.1"/>
    </source>
</evidence>
<evidence type="ECO:0000259" key="1">
    <source>
        <dbReference type="Pfam" id="PF04326"/>
    </source>
</evidence>
<reference evidence="2" key="1">
    <citation type="submission" date="2019-03" db="EMBL/GenBank/DDBJ databases">
        <title>Single cell metagenomics reveals metabolic interactions within the superorganism composed of flagellate Streblomastix strix and complex community of Bacteroidetes bacteria on its surface.</title>
        <authorList>
            <person name="Treitli S.C."/>
            <person name="Kolisko M."/>
            <person name="Husnik F."/>
            <person name="Keeling P."/>
            <person name="Hampl V."/>
        </authorList>
    </citation>
    <scope>NUCLEOTIDE SEQUENCE</scope>
    <source>
        <strain evidence="2">STM</strain>
    </source>
</reference>
<name>A0A5J4PRG9_9ZZZZ</name>
<gene>
    <name evidence="2" type="ORF">EZS27_037397</name>
</gene>
<comment type="caution">
    <text evidence="2">The sequence shown here is derived from an EMBL/GenBank/DDBJ whole genome shotgun (WGS) entry which is preliminary data.</text>
</comment>
<dbReference type="Gene3D" id="3.30.565.60">
    <property type="match status" value="1"/>
</dbReference>
<dbReference type="Gene3D" id="3.30.950.30">
    <property type="entry name" value="Schlafen, AAA domain"/>
    <property type="match status" value="1"/>
</dbReference>
<proteinExistence type="predicted"/>
<dbReference type="PANTHER" id="PTHR30595">
    <property type="entry name" value="GLPR-RELATED TRANSCRIPTIONAL REPRESSOR"/>
    <property type="match status" value="1"/>
</dbReference>